<keyword evidence="2" id="KW-1185">Reference proteome</keyword>
<name>A0A0N0BKN0_9HYME</name>
<evidence type="ECO:0000313" key="2">
    <source>
        <dbReference type="Proteomes" id="UP000053105"/>
    </source>
</evidence>
<proteinExistence type="predicted"/>
<protein>
    <submittedName>
        <fullName evidence="1">Uncharacterized protein</fullName>
    </submittedName>
</protein>
<evidence type="ECO:0000313" key="1">
    <source>
        <dbReference type="EMBL" id="KOX80831.1"/>
    </source>
</evidence>
<dbReference type="EMBL" id="KQ435696">
    <property type="protein sequence ID" value="KOX80831.1"/>
    <property type="molecule type" value="Genomic_DNA"/>
</dbReference>
<sequence>MFGVSQLSQRGLLPSFLSLDTGMCFRQCFKHWNSRGQIGDDWFCLQLIIRDPGYSIGRTMRQSSKKLLMGLTINTTRQHPLSDPLRGKDIVRVRV</sequence>
<organism evidence="1 2">
    <name type="scientific">Melipona quadrifasciata</name>
    <dbReference type="NCBI Taxonomy" id="166423"/>
    <lineage>
        <taxon>Eukaryota</taxon>
        <taxon>Metazoa</taxon>
        <taxon>Ecdysozoa</taxon>
        <taxon>Arthropoda</taxon>
        <taxon>Hexapoda</taxon>
        <taxon>Insecta</taxon>
        <taxon>Pterygota</taxon>
        <taxon>Neoptera</taxon>
        <taxon>Endopterygota</taxon>
        <taxon>Hymenoptera</taxon>
        <taxon>Apocrita</taxon>
        <taxon>Aculeata</taxon>
        <taxon>Apoidea</taxon>
        <taxon>Anthophila</taxon>
        <taxon>Apidae</taxon>
        <taxon>Melipona</taxon>
    </lineage>
</organism>
<dbReference type="AlphaFoldDB" id="A0A0N0BKN0"/>
<reference evidence="1 2" key="1">
    <citation type="submission" date="2015-07" db="EMBL/GenBank/DDBJ databases">
        <title>The genome of Melipona quadrifasciata.</title>
        <authorList>
            <person name="Pan H."/>
            <person name="Kapheim K."/>
        </authorList>
    </citation>
    <scope>NUCLEOTIDE SEQUENCE [LARGE SCALE GENOMIC DNA]</scope>
    <source>
        <strain evidence="1">0111107301</strain>
        <tissue evidence="1">Whole body</tissue>
    </source>
</reference>
<accession>A0A0N0BKN0</accession>
<gene>
    <name evidence="1" type="ORF">WN51_04696</name>
</gene>
<dbReference type="Proteomes" id="UP000053105">
    <property type="component" value="Unassembled WGS sequence"/>
</dbReference>